<dbReference type="EMBL" id="JAUHHV010000007">
    <property type="protein sequence ID" value="KAK1418041.1"/>
    <property type="molecule type" value="Genomic_DNA"/>
</dbReference>
<organism evidence="1 2">
    <name type="scientific">Tagetes erecta</name>
    <name type="common">African marigold</name>
    <dbReference type="NCBI Taxonomy" id="13708"/>
    <lineage>
        <taxon>Eukaryota</taxon>
        <taxon>Viridiplantae</taxon>
        <taxon>Streptophyta</taxon>
        <taxon>Embryophyta</taxon>
        <taxon>Tracheophyta</taxon>
        <taxon>Spermatophyta</taxon>
        <taxon>Magnoliopsida</taxon>
        <taxon>eudicotyledons</taxon>
        <taxon>Gunneridae</taxon>
        <taxon>Pentapetalae</taxon>
        <taxon>asterids</taxon>
        <taxon>campanulids</taxon>
        <taxon>Asterales</taxon>
        <taxon>Asteraceae</taxon>
        <taxon>Asteroideae</taxon>
        <taxon>Heliantheae alliance</taxon>
        <taxon>Tageteae</taxon>
        <taxon>Tagetes</taxon>
    </lineage>
</organism>
<evidence type="ECO:0000313" key="2">
    <source>
        <dbReference type="Proteomes" id="UP001229421"/>
    </source>
</evidence>
<name>A0AAD8KAQ9_TARER</name>
<accession>A0AAD8KAQ9</accession>
<dbReference type="AlphaFoldDB" id="A0AAD8KAQ9"/>
<comment type="caution">
    <text evidence="1">The sequence shown here is derived from an EMBL/GenBank/DDBJ whole genome shotgun (WGS) entry which is preliminary data.</text>
</comment>
<keyword evidence="2" id="KW-1185">Reference proteome</keyword>
<gene>
    <name evidence="1" type="ORF">QVD17_27178</name>
</gene>
<reference evidence="1" key="1">
    <citation type="journal article" date="2023" name="bioRxiv">
        <title>Improved chromosome-level genome assembly for marigold (Tagetes erecta).</title>
        <authorList>
            <person name="Jiang F."/>
            <person name="Yuan L."/>
            <person name="Wang S."/>
            <person name="Wang H."/>
            <person name="Xu D."/>
            <person name="Wang A."/>
            <person name="Fan W."/>
        </authorList>
    </citation>
    <scope>NUCLEOTIDE SEQUENCE</scope>
    <source>
        <strain evidence="1">WSJ</strain>
        <tissue evidence="1">Leaf</tissue>
    </source>
</reference>
<sequence>MVKLFFLQTNNCGLNHIESKSVDLLRFTSNLIDVTDTRAAKHHTLKESSGKLDAYMGTTKRQNSKNWMKKNIFVCTINKRQNFHFVDNNIKMASFMS</sequence>
<evidence type="ECO:0000313" key="1">
    <source>
        <dbReference type="EMBL" id="KAK1418041.1"/>
    </source>
</evidence>
<protein>
    <submittedName>
        <fullName evidence="1">Uncharacterized protein</fullName>
    </submittedName>
</protein>
<dbReference type="Proteomes" id="UP001229421">
    <property type="component" value="Unassembled WGS sequence"/>
</dbReference>
<proteinExistence type="predicted"/>